<keyword evidence="3" id="KW-0547">Nucleotide-binding</keyword>
<dbReference type="Pfam" id="PF00005">
    <property type="entry name" value="ABC_tran"/>
    <property type="match status" value="1"/>
</dbReference>
<comment type="caution">
    <text evidence="6">The sequence shown here is derived from an EMBL/GenBank/DDBJ whole genome shotgun (WGS) entry which is preliminary data.</text>
</comment>
<reference evidence="6 7" key="1">
    <citation type="submission" date="2018-10" db="EMBL/GenBank/DDBJ databases">
        <title>Draft genome of Cortibacter populi DSM10536.</title>
        <authorList>
            <person name="Bernier A.-M."/>
            <person name="Bernard K."/>
        </authorList>
    </citation>
    <scope>NUCLEOTIDE SEQUENCE [LARGE SCALE GENOMIC DNA]</scope>
    <source>
        <strain evidence="6 7">DSM 105136</strain>
    </source>
</reference>
<dbReference type="GO" id="GO:0005524">
    <property type="term" value="F:ATP binding"/>
    <property type="evidence" value="ECO:0007669"/>
    <property type="project" value="UniProtKB-KW"/>
</dbReference>
<dbReference type="Proteomes" id="UP000278006">
    <property type="component" value="Unassembled WGS sequence"/>
</dbReference>
<dbReference type="InterPro" id="IPR050093">
    <property type="entry name" value="ABC_SmlMolc_Importer"/>
</dbReference>
<evidence type="ECO:0000313" key="6">
    <source>
        <dbReference type="EMBL" id="RMX04336.1"/>
    </source>
</evidence>
<dbReference type="PROSITE" id="PS00211">
    <property type="entry name" value="ABC_TRANSPORTER_1"/>
    <property type="match status" value="1"/>
</dbReference>
<evidence type="ECO:0000256" key="2">
    <source>
        <dbReference type="ARBA" id="ARBA00022475"/>
    </source>
</evidence>
<protein>
    <submittedName>
        <fullName evidence="6">ATP-binding cassette domain-containing protein</fullName>
    </submittedName>
</protein>
<keyword evidence="4 6" id="KW-0067">ATP-binding</keyword>
<dbReference type="InterPro" id="IPR003439">
    <property type="entry name" value="ABC_transporter-like_ATP-bd"/>
</dbReference>
<organism evidence="6 7">
    <name type="scientific">Corticibacter populi</name>
    <dbReference type="NCBI Taxonomy" id="1550736"/>
    <lineage>
        <taxon>Bacteria</taxon>
        <taxon>Pseudomonadati</taxon>
        <taxon>Pseudomonadota</taxon>
        <taxon>Betaproteobacteria</taxon>
        <taxon>Burkholderiales</taxon>
        <taxon>Comamonadaceae</taxon>
        <taxon>Corticibacter</taxon>
    </lineage>
</organism>
<feature type="domain" description="ABC transporter" evidence="5">
    <location>
        <begin position="7"/>
        <end position="229"/>
    </location>
</feature>
<evidence type="ECO:0000256" key="3">
    <source>
        <dbReference type="ARBA" id="ARBA00022741"/>
    </source>
</evidence>
<proteinExistence type="predicted"/>
<dbReference type="OrthoDB" id="5298774at2"/>
<keyword evidence="2" id="KW-0472">Membrane</keyword>
<sequence length="230" mass="25771">MPDTASWCDIDVRKHLQSAGRSFALDVQLQARHPRMVLMGPSGIGKTLVLQSIAGLMRPDAGHVQLCGERLFDGATGLNVPSRQRRVGFLFQNYALLPHLTALGNVGFGLRRGAWGFLSRVQKDEAMYWLERFRVADLARQRPYVLSGGQQQRVALARLAILRPRVLLLDEPFSALDPDLRQGMREEVASLLQELDIPLLMVSHDEEDRVALQAQVVRLGQVQGRTVRMD</sequence>
<evidence type="ECO:0000256" key="4">
    <source>
        <dbReference type="ARBA" id="ARBA00022840"/>
    </source>
</evidence>
<evidence type="ECO:0000256" key="1">
    <source>
        <dbReference type="ARBA" id="ARBA00022448"/>
    </source>
</evidence>
<dbReference type="PROSITE" id="PS50893">
    <property type="entry name" value="ABC_TRANSPORTER_2"/>
    <property type="match status" value="1"/>
</dbReference>
<dbReference type="SUPFAM" id="SSF52540">
    <property type="entry name" value="P-loop containing nucleoside triphosphate hydrolases"/>
    <property type="match status" value="1"/>
</dbReference>
<dbReference type="GO" id="GO:0016887">
    <property type="term" value="F:ATP hydrolysis activity"/>
    <property type="evidence" value="ECO:0007669"/>
    <property type="project" value="InterPro"/>
</dbReference>
<dbReference type="InterPro" id="IPR017871">
    <property type="entry name" value="ABC_transporter-like_CS"/>
</dbReference>
<dbReference type="EMBL" id="RDQO01000005">
    <property type="protein sequence ID" value="RMX04336.1"/>
    <property type="molecule type" value="Genomic_DNA"/>
</dbReference>
<dbReference type="AlphaFoldDB" id="A0A3M6QMQ3"/>
<dbReference type="InterPro" id="IPR003593">
    <property type="entry name" value="AAA+_ATPase"/>
</dbReference>
<keyword evidence="7" id="KW-1185">Reference proteome</keyword>
<dbReference type="SMART" id="SM00382">
    <property type="entry name" value="AAA"/>
    <property type="match status" value="1"/>
</dbReference>
<dbReference type="PANTHER" id="PTHR42781">
    <property type="entry name" value="SPERMIDINE/PUTRESCINE IMPORT ATP-BINDING PROTEIN POTA"/>
    <property type="match status" value="1"/>
</dbReference>
<evidence type="ECO:0000259" key="5">
    <source>
        <dbReference type="PROSITE" id="PS50893"/>
    </source>
</evidence>
<dbReference type="Gene3D" id="3.40.50.300">
    <property type="entry name" value="P-loop containing nucleotide triphosphate hydrolases"/>
    <property type="match status" value="1"/>
</dbReference>
<evidence type="ECO:0000313" key="7">
    <source>
        <dbReference type="Proteomes" id="UP000278006"/>
    </source>
</evidence>
<dbReference type="InterPro" id="IPR027417">
    <property type="entry name" value="P-loop_NTPase"/>
</dbReference>
<dbReference type="PANTHER" id="PTHR42781:SF4">
    <property type="entry name" value="SPERMIDINE_PUTRESCINE IMPORT ATP-BINDING PROTEIN POTA"/>
    <property type="match status" value="1"/>
</dbReference>
<gene>
    <name evidence="6" type="ORF">D8I35_15580</name>
</gene>
<name>A0A3M6QMQ3_9BURK</name>
<accession>A0A3M6QMQ3</accession>
<keyword evidence="2" id="KW-1003">Cell membrane</keyword>
<keyword evidence="1" id="KW-0813">Transport</keyword>